<dbReference type="AlphaFoldDB" id="A0AAN7QQV4"/>
<name>A0AAN7QQV4_9MYRT</name>
<organism evidence="1 2">
    <name type="scientific">Trapa incisa</name>
    <dbReference type="NCBI Taxonomy" id="236973"/>
    <lineage>
        <taxon>Eukaryota</taxon>
        <taxon>Viridiplantae</taxon>
        <taxon>Streptophyta</taxon>
        <taxon>Embryophyta</taxon>
        <taxon>Tracheophyta</taxon>
        <taxon>Spermatophyta</taxon>
        <taxon>Magnoliopsida</taxon>
        <taxon>eudicotyledons</taxon>
        <taxon>Gunneridae</taxon>
        <taxon>Pentapetalae</taxon>
        <taxon>rosids</taxon>
        <taxon>malvids</taxon>
        <taxon>Myrtales</taxon>
        <taxon>Lythraceae</taxon>
        <taxon>Trapa</taxon>
    </lineage>
</organism>
<keyword evidence="2" id="KW-1185">Reference proteome</keyword>
<comment type="caution">
    <text evidence="1">The sequence shown here is derived from an EMBL/GenBank/DDBJ whole genome shotgun (WGS) entry which is preliminary data.</text>
</comment>
<dbReference type="Proteomes" id="UP001345219">
    <property type="component" value="Chromosome 22"/>
</dbReference>
<dbReference type="EMBL" id="JAXIOK010000004">
    <property type="protein sequence ID" value="KAK4774166.1"/>
    <property type="molecule type" value="Genomic_DNA"/>
</dbReference>
<protein>
    <submittedName>
        <fullName evidence="1">Uncharacterized protein</fullName>
    </submittedName>
</protein>
<proteinExistence type="predicted"/>
<reference evidence="1 2" key="1">
    <citation type="journal article" date="2023" name="Hortic Res">
        <title>Pangenome of water caltrop reveals structural variations and asymmetric subgenome divergence after allopolyploidization.</title>
        <authorList>
            <person name="Zhang X."/>
            <person name="Chen Y."/>
            <person name="Wang L."/>
            <person name="Yuan Y."/>
            <person name="Fang M."/>
            <person name="Shi L."/>
            <person name="Lu R."/>
            <person name="Comes H.P."/>
            <person name="Ma Y."/>
            <person name="Chen Y."/>
            <person name="Huang G."/>
            <person name="Zhou Y."/>
            <person name="Zheng Z."/>
            <person name="Qiu Y."/>
        </authorList>
    </citation>
    <scope>NUCLEOTIDE SEQUENCE [LARGE SCALE GENOMIC DNA]</scope>
    <source>
        <tissue evidence="1">Roots</tissue>
    </source>
</reference>
<accession>A0AAN7QQV4</accession>
<evidence type="ECO:0000313" key="2">
    <source>
        <dbReference type="Proteomes" id="UP001345219"/>
    </source>
</evidence>
<gene>
    <name evidence="1" type="ORF">SAY87_029185</name>
</gene>
<evidence type="ECO:0000313" key="1">
    <source>
        <dbReference type="EMBL" id="KAK4774166.1"/>
    </source>
</evidence>
<sequence length="154" mass="17418">MDVMYMYLLSFTCDSPLAAWPRGCAAQSAMNGPGQTHHYLDCVEKIRESPHREGNPCKGHDGLNPWRNHRQHLLQSGPRRGRIAQGRSRPVSLLSDHPPGLVPVPVPPLEVICLDEAIELDAHQKQQLRRPALFGRLPVVYFAEEIYGARLRQR</sequence>